<feature type="chain" id="PRO_5012747889" evidence="7">
    <location>
        <begin position="25"/>
        <end position="842"/>
    </location>
</feature>
<dbReference type="InterPro" id="IPR000200">
    <property type="entry name" value="Peptidase_C10"/>
</dbReference>
<dbReference type="RefSeq" id="WP_073401508.1">
    <property type="nucleotide sequence ID" value="NZ_FQTV01000008.1"/>
</dbReference>
<feature type="domain" description="Secretion system C-terminal sorting" evidence="9">
    <location>
        <begin position="771"/>
        <end position="840"/>
    </location>
</feature>
<dbReference type="SUPFAM" id="SSF54001">
    <property type="entry name" value="Cysteine proteinases"/>
    <property type="match status" value="1"/>
</dbReference>
<feature type="domain" description="Spi protease inhibitor" evidence="8">
    <location>
        <begin position="25"/>
        <end position="129"/>
    </location>
</feature>
<dbReference type="Proteomes" id="UP000184509">
    <property type="component" value="Unassembled WGS sequence"/>
</dbReference>
<dbReference type="InterPro" id="IPR025896">
    <property type="entry name" value="Spi_Prtas-inh"/>
</dbReference>
<proteinExistence type="inferred from homology"/>
<protein>
    <submittedName>
        <fullName evidence="10">Por secretion system C-terminal sorting domain-containing protein</fullName>
    </submittedName>
</protein>
<accession>A0A1M5BM05</accession>
<dbReference type="InterPro" id="IPR038765">
    <property type="entry name" value="Papain-like_cys_pep_sf"/>
</dbReference>
<dbReference type="NCBIfam" id="TIGR04183">
    <property type="entry name" value="Por_Secre_tail"/>
    <property type="match status" value="1"/>
</dbReference>
<organism evidence="10 11">
    <name type="scientific">Bacteroides luti</name>
    <dbReference type="NCBI Taxonomy" id="1297750"/>
    <lineage>
        <taxon>Bacteria</taxon>
        <taxon>Pseudomonadati</taxon>
        <taxon>Bacteroidota</taxon>
        <taxon>Bacteroidia</taxon>
        <taxon>Bacteroidales</taxon>
        <taxon>Bacteroidaceae</taxon>
        <taxon>Bacteroides</taxon>
    </lineage>
</organism>
<reference evidence="10 11" key="1">
    <citation type="submission" date="2016-11" db="EMBL/GenBank/DDBJ databases">
        <authorList>
            <person name="Jaros S."/>
            <person name="Januszkiewicz K."/>
            <person name="Wedrychowicz H."/>
        </authorList>
    </citation>
    <scope>NUCLEOTIDE SEQUENCE [LARGE SCALE GENOMIC DNA]</scope>
    <source>
        <strain evidence="10 11">DSM 26991</strain>
    </source>
</reference>
<evidence type="ECO:0000256" key="5">
    <source>
        <dbReference type="ARBA" id="ARBA00022807"/>
    </source>
</evidence>
<keyword evidence="5" id="KW-0788">Thiol protease</keyword>
<evidence type="ECO:0000259" key="9">
    <source>
        <dbReference type="Pfam" id="PF18962"/>
    </source>
</evidence>
<dbReference type="EMBL" id="FQTV01000008">
    <property type="protein sequence ID" value="SHF43436.1"/>
    <property type="molecule type" value="Genomic_DNA"/>
</dbReference>
<evidence type="ECO:0000259" key="8">
    <source>
        <dbReference type="Pfam" id="PF13734"/>
    </source>
</evidence>
<dbReference type="InterPro" id="IPR044934">
    <property type="entry name" value="Streptopain_sf"/>
</dbReference>
<evidence type="ECO:0000313" key="11">
    <source>
        <dbReference type="Proteomes" id="UP000184509"/>
    </source>
</evidence>
<keyword evidence="2" id="KW-0645">Protease</keyword>
<evidence type="ECO:0000256" key="2">
    <source>
        <dbReference type="ARBA" id="ARBA00022670"/>
    </source>
</evidence>
<dbReference type="GO" id="GO:0006508">
    <property type="term" value="P:proteolysis"/>
    <property type="evidence" value="ECO:0007669"/>
    <property type="project" value="UniProtKB-KW"/>
</dbReference>
<name>A0A1M5BM05_9BACE</name>
<keyword evidence="11" id="KW-1185">Reference proteome</keyword>
<dbReference type="AlphaFoldDB" id="A0A1M5BM05"/>
<dbReference type="GO" id="GO:0008234">
    <property type="term" value="F:cysteine-type peptidase activity"/>
    <property type="evidence" value="ECO:0007669"/>
    <property type="project" value="UniProtKB-KW"/>
</dbReference>
<dbReference type="InterPro" id="IPR013783">
    <property type="entry name" value="Ig-like_fold"/>
</dbReference>
<gene>
    <name evidence="10" type="ORF">SAMN05444405_108157</name>
</gene>
<dbReference type="InterPro" id="IPR026444">
    <property type="entry name" value="Secre_tail"/>
</dbReference>
<dbReference type="Gene3D" id="2.60.40.10">
    <property type="entry name" value="Immunoglobulins"/>
    <property type="match status" value="1"/>
</dbReference>
<evidence type="ECO:0000256" key="7">
    <source>
        <dbReference type="SAM" id="SignalP"/>
    </source>
</evidence>
<keyword evidence="3 7" id="KW-0732">Signal</keyword>
<feature type="signal peptide" evidence="7">
    <location>
        <begin position="1"/>
        <end position="24"/>
    </location>
</feature>
<comment type="similarity">
    <text evidence="1">Belongs to the peptidase C10 family.</text>
</comment>
<evidence type="ECO:0000256" key="4">
    <source>
        <dbReference type="ARBA" id="ARBA00022801"/>
    </source>
</evidence>
<dbReference type="Pfam" id="PF13734">
    <property type="entry name" value="Inhibitor_I69"/>
    <property type="match status" value="1"/>
</dbReference>
<dbReference type="OrthoDB" id="2235251at2"/>
<keyword evidence="4" id="KW-0378">Hydrolase</keyword>
<feature type="active site" description="Nucleophile" evidence="6">
    <location>
        <position position="193"/>
    </location>
</feature>
<evidence type="ECO:0000256" key="1">
    <source>
        <dbReference type="ARBA" id="ARBA00009693"/>
    </source>
</evidence>
<evidence type="ECO:0000256" key="6">
    <source>
        <dbReference type="PIRSR" id="PIRSR600200-1"/>
    </source>
</evidence>
<dbReference type="STRING" id="1297750.SAMN05444405_108157"/>
<evidence type="ECO:0000313" key="10">
    <source>
        <dbReference type="EMBL" id="SHF43436.1"/>
    </source>
</evidence>
<dbReference type="Pfam" id="PF18962">
    <property type="entry name" value="Por_Secre_tail"/>
    <property type="match status" value="1"/>
</dbReference>
<feature type="active site" description="Proton acceptor" evidence="6">
    <location>
        <position position="334"/>
    </location>
</feature>
<dbReference type="Pfam" id="PF01640">
    <property type="entry name" value="Peptidase_C10"/>
    <property type="match status" value="1"/>
</dbReference>
<evidence type="ECO:0000256" key="3">
    <source>
        <dbReference type="ARBA" id="ARBA00022729"/>
    </source>
</evidence>
<dbReference type="Gene3D" id="3.90.70.50">
    <property type="entry name" value="Peptidase C10, streptopain"/>
    <property type="match status" value="1"/>
</dbReference>
<sequence length="842" mass="92871">MKILKKKTALLISIILVFSATILAKPRTSNEALTIANSFKQKTQSTIKRMYSTSSLLKLAYTCTDNIATRSTEPNAYYYVFNVGENSGFIIVSGDDRAKEILGYSDSGSFNINTIPSNCAAWLSFYQKELKALIEQPETSAISSQSLNARGTTNYASAISPLLGGIKWDQGTPYNNMCPIITDSTSERAVTGCIATAMAQVMKYHRWPVHGTGSNSYTPKGFSSSLSVDFSQATYDWDNMTDTYNSLSTQIQKNAVATIMYHAGVASFMNYGKSSASSYYKMASALKNNFGYDTNMQCYQRDYYSESEWINLIKAELNSQRPVLYRGATEDAGHEFVCDGYDSNNLFHINWGWSGSYDGYFELSALTPSSMGIYGFNYEQAITIGVQKPTTTSTVPPFQLYLYAKIKSSATTVNRSDSFDISMEMYNMGLNKYSGNLGLALYNTNGLAGIIMKDTVADLNTNWGWSDLVLSSNIPSSIENGNYKLYPVSKGSEEAVWHTIRSKIGTPNYFNVSVTSSNVTISTPDVLPKLVLNSITTTGNLYEKKTGRFNVSITNTGGEYNSTLLLMLKSATNDTITQKICTIPINIPTGETKSFYLAGDITKSAGQYYLYTMYDPENNITNTVNYTSLANPLNVEILTLPTESPIMTLDSKISLVDTTIVRNSNVELTAHIKNTGGYFNNYLGAFVFPRAGGSSLISYGFQKVILDKNEEATFSFSGNFNFNPGQYQTQVRYWTGSTWAKLSPTSNGVITFTIVDEATGIEQTAFEKPLLYPNPATDKLYLQSDEMVKSIRITNLSGNQVLLIQPNTRGNKTIPVSELSAGTYILQLTTDSGIKVSKFIKK</sequence>
<dbReference type="PRINTS" id="PR00797">
    <property type="entry name" value="STREPTOPAIN"/>
</dbReference>